<dbReference type="RefSeq" id="WP_154317888.1">
    <property type="nucleotide sequence ID" value="NZ_CAJGAA010000001.1"/>
</dbReference>
<keyword evidence="1" id="KW-1133">Transmembrane helix</keyword>
<sequence length="292" mass="32659">MIYKKIGIAALASIGVNFLIYITALITGFITGDFTSSPSLEDIAFLLFYISSFIIAIGTPVSILAYYIVRNKGESRRTLNFSIHMLSSTAAGLIFFHEIFLLVMITVLSGFLFFLGDEWFLYRKGLKSGRFRVWKAAAAAGIIACAAAPIYLLSADDSAEMEETVDLSKPPVISVEWNETTLSHIKPEYCKFKRKDCTRDKEPYYISDFKGEAIDIYYANTFSLSASNRIAEPEYEIYYLDGEQIKQLEPVNGTFVIPEGLKDQVIKGNAIWETEILQFEAAVNMVDASPAK</sequence>
<evidence type="ECO:0000313" key="2">
    <source>
        <dbReference type="EMBL" id="MRX52670.1"/>
    </source>
</evidence>
<keyword evidence="1" id="KW-0472">Membrane</keyword>
<accession>A0A6I2M3M0</accession>
<organism evidence="2 3">
    <name type="scientific">Metabacillus idriensis</name>
    <dbReference type="NCBI Taxonomy" id="324768"/>
    <lineage>
        <taxon>Bacteria</taxon>
        <taxon>Bacillati</taxon>
        <taxon>Bacillota</taxon>
        <taxon>Bacilli</taxon>
        <taxon>Bacillales</taxon>
        <taxon>Bacillaceae</taxon>
        <taxon>Metabacillus</taxon>
    </lineage>
</organism>
<keyword evidence="1" id="KW-0812">Transmembrane</keyword>
<dbReference type="EMBL" id="WKKF01000001">
    <property type="protein sequence ID" value="MRX52670.1"/>
    <property type="molecule type" value="Genomic_DNA"/>
</dbReference>
<reference evidence="2 3" key="1">
    <citation type="submission" date="2019-11" db="EMBL/GenBank/DDBJ databases">
        <title>Bacillus idriensis genome.</title>
        <authorList>
            <person name="Konopka E.N."/>
            <person name="Newman J.D."/>
        </authorList>
    </citation>
    <scope>NUCLEOTIDE SEQUENCE [LARGE SCALE GENOMIC DNA]</scope>
    <source>
        <strain evidence="2 3">DSM 19097</strain>
    </source>
</reference>
<protein>
    <submittedName>
        <fullName evidence="2">Uncharacterized protein</fullName>
    </submittedName>
</protein>
<dbReference type="AlphaFoldDB" id="A0A6I2M3M0"/>
<feature type="transmembrane region" description="Helical" evidence="1">
    <location>
        <begin position="90"/>
        <end position="113"/>
    </location>
</feature>
<gene>
    <name evidence="2" type="ORF">GJU41_01690</name>
</gene>
<dbReference type="Proteomes" id="UP000441585">
    <property type="component" value="Unassembled WGS sequence"/>
</dbReference>
<evidence type="ECO:0000313" key="3">
    <source>
        <dbReference type="Proteomes" id="UP000441585"/>
    </source>
</evidence>
<feature type="transmembrane region" description="Helical" evidence="1">
    <location>
        <begin position="43"/>
        <end position="69"/>
    </location>
</feature>
<feature type="transmembrane region" description="Helical" evidence="1">
    <location>
        <begin position="7"/>
        <end position="31"/>
    </location>
</feature>
<evidence type="ECO:0000256" key="1">
    <source>
        <dbReference type="SAM" id="Phobius"/>
    </source>
</evidence>
<comment type="caution">
    <text evidence="2">The sequence shown here is derived from an EMBL/GenBank/DDBJ whole genome shotgun (WGS) entry which is preliminary data.</text>
</comment>
<proteinExistence type="predicted"/>
<name>A0A6I2M3M0_9BACI</name>
<keyword evidence="3" id="KW-1185">Reference proteome</keyword>
<feature type="transmembrane region" description="Helical" evidence="1">
    <location>
        <begin position="133"/>
        <end position="153"/>
    </location>
</feature>